<dbReference type="EMBL" id="FQZB01000009">
    <property type="protein sequence ID" value="SHJ53686.1"/>
    <property type="molecule type" value="Genomic_DNA"/>
</dbReference>
<dbReference type="AlphaFoldDB" id="A0A1M6K456"/>
<evidence type="ECO:0000313" key="1">
    <source>
        <dbReference type="EMBL" id="SHJ53686.1"/>
    </source>
</evidence>
<proteinExistence type="predicted"/>
<organism evidence="1 2">
    <name type="scientific">Clostridium cavendishii DSM 21758</name>
    <dbReference type="NCBI Taxonomy" id="1121302"/>
    <lineage>
        <taxon>Bacteria</taxon>
        <taxon>Bacillati</taxon>
        <taxon>Bacillota</taxon>
        <taxon>Clostridia</taxon>
        <taxon>Eubacteriales</taxon>
        <taxon>Clostridiaceae</taxon>
        <taxon>Clostridium</taxon>
    </lineage>
</organism>
<gene>
    <name evidence="1" type="ORF">SAMN02745163_02091</name>
</gene>
<name>A0A1M6K456_9CLOT</name>
<keyword evidence="2" id="KW-1185">Reference proteome</keyword>
<protein>
    <submittedName>
        <fullName evidence="1">Uncharacterized protein</fullName>
    </submittedName>
</protein>
<dbReference type="OrthoDB" id="9992919at2"/>
<dbReference type="STRING" id="1121302.SAMN02745163_02091"/>
<dbReference type="Proteomes" id="UP000184310">
    <property type="component" value="Unassembled WGS sequence"/>
</dbReference>
<accession>A0A1M6K456</accession>
<reference evidence="1 2" key="1">
    <citation type="submission" date="2016-11" db="EMBL/GenBank/DDBJ databases">
        <authorList>
            <person name="Jaros S."/>
            <person name="Januszkiewicz K."/>
            <person name="Wedrychowicz H."/>
        </authorList>
    </citation>
    <scope>NUCLEOTIDE SEQUENCE [LARGE SCALE GENOMIC DNA]</scope>
    <source>
        <strain evidence="1 2">DSM 21758</strain>
    </source>
</reference>
<sequence length="140" mass="15737">MENNKIHSVSIINNEIKLDNFKVEGVLDYNLKRSGKGEATLNLTLLVRSQEVEIKLDGEEMANTIIPLENTKFINELSNAIGEKWVNCSGEQKGLPLFSKQDELERAEKIVHVLEGMSIESAQEILSKINKALLQLIFIS</sequence>
<evidence type="ECO:0000313" key="2">
    <source>
        <dbReference type="Proteomes" id="UP000184310"/>
    </source>
</evidence>
<dbReference type="RefSeq" id="WP_072986874.1">
    <property type="nucleotide sequence ID" value="NZ_FQZB01000009.1"/>
</dbReference>